<sequence length="55" mass="6493">MTEEERQLVDRWIITFCEAPPVVDAELMRRLIAEQEATQQESSSCQKRRSRLATR</sequence>
<accession>A0A2X1BE69</accession>
<reference evidence="2 3" key="1">
    <citation type="submission" date="2018-06" db="EMBL/GenBank/DDBJ databases">
        <authorList>
            <consortium name="Pathogen Informatics"/>
            <person name="Doyle S."/>
        </authorList>
    </citation>
    <scope>NUCLEOTIDE SEQUENCE [LARGE SCALE GENOMIC DNA]</scope>
    <source>
        <strain evidence="2 3">NCTC11166</strain>
    </source>
</reference>
<gene>
    <name evidence="2" type="ORF">NCTC11166_02431</name>
</gene>
<organism evidence="2 3">
    <name type="scientific">Brevundimonas vesicularis</name>
    <name type="common">Pseudomonas vesicularis</name>
    <dbReference type="NCBI Taxonomy" id="41276"/>
    <lineage>
        <taxon>Bacteria</taxon>
        <taxon>Pseudomonadati</taxon>
        <taxon>Pseudomonadota</taxon>
        <taxon>Alphaproteobacteria</taxon>
        <taxon>Caulobacterales</taxon>
        <taxon>Caulobacteraceae</taxon>
        <taxon>Brevundimonas</taxon>
    </lineage>
</organism>
<feature type="compositionally biased region" description="Basic residues" evidence="1">
    <location>
        <begin position="46"/>
        <end position="55"/>
    </location>
</feature>
<evidence type="ECO:0000313" key="2">
    <source>
        <dbReference type="EMBL" id="SPU55037.1"/>
    </source>
</evidence>
<dbReference type="EMBL" id="UAQP01000014">
    <property type="protein sequence ID" value="SPU55037.1"/>
    <property type="molecule type" value="Genomic_DNA"/>
</dbReference>
<dbReference type="Proteomes" id="UP000251186">
    <property type="component" value="Unassembled WGS sequence"/>
</dbReference>
<name>A0A2X1BE69_BREVE</name>
<dbReference type="AlphaFoldDB" id="A0A2X1BE69"/>
<feature type="compositionally biased region" description="Polar residues" evidence="1">
    <location>
        <begin position="36"/>
        <end position="45"/>
    </location>
</feature>
<evidence type="ECO:0000313" key="3">
    <source>
        <dbReference type="Proteomes" id="UP000251186"/>
    </source>
</evidence>
<evidence type="ECO:0000256" key="1">
    <source>
        <dbReference type="SAM" id="MobiDB-lite"/>
    </source>
</evidence>
<proteinExistence type="predicted"/>
<protein>
    <submittedName>
        <fullName evidence="2">Uncharacterized protein</fullName>
    </submittedName>
</protein>
<feature type="region of interest" description="Disordered" evidence="1">
    <location>
        <begin position="35"/>
        <end position="55"/>
    </location>
</feature>